<dbReference type="Gene3D" id="3.30.1150.10">
    <property type="match status" value="1"/>
</dbReference>
<dbReference type="NCBIfam" id="TIGR01352">
    <property type="entry name" value="tonB_Cterm"/>
    <property type="match status" value="1"/>
</dbReference>
<dbReference type="PANTHER" id="PTHR33446:SF2">
    <property type="entry name" value="PROTEIN TONB"/>
    <property type="match status" value="1"/>
</dbReference>
<evidence type="ECO:0000313" key="12">
    <source>
        <dbReference type="Proteomes" id="UP000637774"/>
    </source>
</evidence>
<keyword evidence="8" id="KW-1133">Transmembrane helix</keyword>
<evidence type="ECO:0000256" key="5">
    <source>
        <dbReference type="ARBA" id="ARBA00022519"/>
    </source>
</evidence>
<evidence type="ECO:0000256" key="3">
    <source>
        <dbReference type="ARBA" id="ARBA00022448"/>
    </source>
</evidence>
<keyword evidence="9" id="KW-0472">Membrane</keyword>
<evidence type="ECO:0000256" key="2">
    <source>
        <dbReference type="ARBA" id="ARBA00006555"/>
    </source>
</evidence>
<comment type="caution">
    <text evidence="11">The sequence shown here is derived from an EMBL/GenBank/DDBJ whole genome shotgun (WGS) entry which is preliminary data.</text>
</comment>
<comment type="similarity">
    <text evidence="2">Belongs to the TonB family.</text>
</comment>
<evidence type="ECO:0000259" key="10">
    <source>
        <dbReference type="PROSITE" id="PS52015"/>
    </source>
</evidence>
<evidence type="ECO:0000256" key="9">
    <source>
        <dbReference type="ARBA" id="ARBA00023136"/>
    </source>
</evidence>
<evidence type="ECO:0000256" key="6">
    <source>
        <dbReference type="ARBA" id="ARBA00022692"/>
    </source>
</evidence>
<keyword evidence="6" id="KW-0812">Transmembrane</keyword>
<keyword evidence="4" id="KW-1003">Cell membrane</keyword>
<dbReference type="PANTHER" id="PTHR33446">
    <property type="entry name" value="PROTEIN TONB-RELATED"/>
    <property type="match status" value="1"/>
</dbReference>
<reference evidence="12" key="1">
    <citation type="journal article" date="2019" name="Int. J. Syst. Evol. Microbiol.">
        <title>The Global Catalogue of Microorganisms (GCM) 10K type strain sequencing project: providing services to taxonomists for standard genome sequencing and annotation.</title>
        <authorList>
            <consortium name="The Broad Institute Genomics Platform"/>
            <consortium name="The Broad Institute Genome Sequencing Center for Infectious Disease"/>
            <person name="Wu L."/>
            <person name="Ma J."/>
        </authorList>
    </citation>
    <scope>NUCLEOTIDE SEQUENCE [LARGE SCALE GENOMIC DNA]</scope>
    <source>
        <strain evidence="12">CGMCC 1.14966</strain>
    </source>
</reference>
<keyword evidence="7" id="KW-0653">Protein transport</keyword>
<dbReference type="InterPro" id="IPR051045">
    <property type="entry name" value="TonB-dependent_transducer"/>
</dbReference>
<keyword evidence="3" id="KW-0813">Transport</keyword>
<gene>
    <name evidence="11" type="ORF">GCM10011495_05250</name>
</gene>
<dbReference type="SUPFAM" id="SSF82185">
    <property type="entry name" value="Histone H3 K4-specific methyltransferase SET7/9 N-terminal domain"/>
    <property type="match status" value="1"/>
</dbReference>
<dbReference type="PROSITE" id="PS52015">
    <property type="entry name" value="TONB_CTD"/>
    <property type="match status" value="1"/>
</dbReference>
<feature type="domain" description="TonB C-terminal" evidence="10">
    <location>
        <begin position="141"/>
        <end position="242"/>
    </location>
</feature>
<dbReference type="InterPro" id="IPR011652">
    <property type="entry name" value="MORN_2"/>
</dbReference>
<dbReference type="Gene3D" id="2.20.110.10">
    <property type="entry name" value="Histone H3 K4-specific methyltransferase SET7/9 N-terminal domain"/>
    <property type="match status" value="1"/>
</dbReference>
<dbReference type="EMBL" id="BMGY01000003">
    <property type="protein sequence ID" value="GGH80273.1"/>
    <property type="molecule type" value="Genomic_DNA"/>
</dbReference>
<evidence type="ECO:0000256" key="4">
    <source>
        <dbReference type="ARBA" id="ARBA00022475"/>
    </source>
</evidence>
<proteinExistence type="inferred from homology"/>
<evidence type="ECO:0000256" key="7">
    <source>
        <dbReference type="ARBA" id="ARBA00022927"/>
    </source>
</evidence>
<accession>A0ABQ1ZWC2</accession>
<dbReference type="InterPro" id="IPR006260">
    <property type="entry name" value="TonB/TolA_C"/>
</dbReference>
<sequence length="242" mass="26535">MNGSAKAQKVTKSNPVSARICRSSVIVFTSSIPKNTIWEQVYYLPSGNPKASTSFANVRKFIRQGSSSEYYESGQLHSQATYEVGKCVGDFTTYYPNGTLKRRDQYSTAGELVKGTCFGPDGQPIAYFAYEQMPVYPDGAGNSAAAAQAIAQNVRYPSIVLRNQLSGVIKVQFVVDANGRVQNVMAMEPAKNEVPKKQLMAYKALQESAMSAVRQLKPFIPGYRDGVPVVVSYTVPVTFRIQ</sequence>
<dbReference type="SUPFAM" id="SSF74653">
    <property type="entry name" value="TolA/TonB C-terminal domain"/>
    <property type="match status" value="1"/>
</dbReference>
<evidence type="ECO:0000256" key="1">
    <source>
        <dbReference type="ARBA" id="ARBA00004383"/>
    </source>
</evidence>
<dbReference type="Pfam" id="PF07661">
    <property type="entry name" value="MORN_2"/>
    <property type="match status" value="2"/>
</dbReference>
<comment type="subcellular location">
    <subcellularLocation>
        <location evidence="1">Cell inner membrane</location>
        <topology evidence="1">Single-pass membrane protein</topology>
        <orientation evidence="1">Periplasmic side</orientation>
    </subcellularLocation>
</comment>
<name>A0ABQ1ZWC2_9BACT</name>
<dbReference type="Proteomes" id="UP000637774">
    <property type="component" value="Unassembled WGS sequence"/>
</dbReference>
<dbReference type="Pfam" id="PF03544">
    <property type="entry name" value="TonB_C"/>
    <property type="match status" value="1"/>
</dbReference>
<evidence type="ECO:0000256" key="8">
    <source>
        <dbReference type="ARBA" id="ARBA00022989"/>
    </source>
</evidence>
<keyword evidence="5" id="KW-0997">Cell inner membrane</keyword>
<keyword evidence="12" id="KW-1185">Reference proteome</keyword>
<organism evidence="11 12">
    <name type="scientific">Hymenobacter frigidus</name>
    <dbReference type="NCBI Taxonomy" id="1524095"/>
    <lineage>
        <taxon>Bacteria</taxon>
        <taxon>Pseudomonadati</taxon>
        <taxon>Bacteroidota</taxon>
        <taxon>Cytophagia</taxon>
        <taxon>Cytophagales</taxon>
        <taxon>Hymenobacteraceae</taxon>
        <taxon>Hymenobacter</taxon>
    </lineage>
</organism>
<evidence type="ECO:0000313" key="11">
    <source>
        <dbReference type="EMBL" id="GGH80273.1"/>
    </source>
</evidence>
<dbReference type="InterPro" id="IPR037682">
    <property type="entry name" value="TonB_C"/>
</dbReference>
<protein>
    <recommendedName>
        <fullName evidence="10">TonB C-terminal domain-containing protein</fullName>
    </recommendedName>
</protein>